<protein>
    <submittedName>
        <fullName evidence="2">Proofreading thioesterase in enterobactin biosynthesis EntH</fullName>
        <ecNumber evidence="2">3.1.2.-</ecNumber>
    </submittedName>
</protein>
<accession>A0A2X3ESU0</accession>
<gene>
    <name evidence="2" type="primary">entH</name>
    <name evidence="2" type="ORF">NCTC9128_04445</name>
</gene>
<keyword evidence="1" id="KW-0472">Membrane</keyword>
<dbReference type="GO" id="GO:0061522">
    <property type="term" value="F:1,4-dihydroxy-2-naphthoyl-CoA thioesterase activity"/>
    <property type="evidence" value="ECO:0007669"/>
    <property type="project" value="TreeGrafter"/>
</dbReference>
<dbReference type="AlphaFoldDB" id="A0A2X3ESU0"/>
<sequence>MAWKRELTLAALNASSENTMVAHLGIIYTRLEEGLLEAEMPVDARTHQPFGLLHGGASAALAETLGSMAGWLMDRRRAVRRRD</sequence>
<keyword evidence="1" id="KW-0812">Transmembrane</keyword>
<dbReference type="EMBL" id="UAWN01000013">
    <property type="protein sequence ID" value="SQC38324.1"/>
    <property type="molecule type" value="Genomic_DNA"/>
</dbReference>
<dbReference type="Proteomes" id="UP000251088">
    <property type="component" value="Unassembled WGS sequence"/>
</dbReference>
<dbReference type="NCBIfam" id="TIGR00369">
    <property type="entry name" value="unchar_dom_1"/>
    <property type="match status" value="1"/>
</dbReference>
<keyword evidence="1" id="KW-1133">Transmembrane helix</keyword>
<proteinExistence type="predicted"/>
<dbReference type="PANTHER" id="PTHR43240">
    <property type="entry name" value="1,4-DIHYDROXY-2-NAPHTHOYL-COA THIOESTERASE 1"/>
    <property type="match status" value="1"/>
</dbReference>
<organism evidence="2 3">
    <name type="scientific">Klebsiella pneumoniae</name>
    <dbReference type="NCBI Taxonomy" id="573"/>
    <lineage>
        <taxon>Bacteria</taxon>
        <taxon>Pseudomonadati</taxon>
        <taxon>Pseudomonadota</taxon>
        <taxon>Gammaproteobacteria</taxon>
        <taxon>Enterobacterales</taxon>
        <taxon>Enterobacteriaceae</taxon>
        <taxon>Klebsiella/Raoultella group</taxon>
        <taxon>Klebsiella</taxon>
        <taxon>Klebsiella pneumoniae complex</taxon>
    </lineage>
</organism>
<dbReference type="PANTHER" id="PTHR43240:SF9">
    <property type="entry name" value="PROOFREADING THIOESTERASE ENTH"/>
    <property type="match status" value="1"/>
</dbReference>
<keyword evidence="2" id="KW-0378">Hydrolase</keyword>
<reference evidence="2 3" key="1">
    <citation type="submission" date="2018-06" db="EMBL/GenBank/DDBJ databases">
        <authorList>
            <consortium name="Pathogen Informatics"/>
            <person name="Doyle S."/>
        </authorList>
    </citation>
    <scope>NUCLEOTIDE SEQUENCE [LARGE SCALE GENOMIC DNA]</scope>
    <source>
        <strain evidence="2 3">NCTC9128</strain>
    </source>
</reference>
<dbReference type="InterPro" id="IPR003736">
    <property type="entry name" value="PAAI_dom"/>
</dbReference>
<dbReference type="InterPro" id="IPR029069">
    <property type="entry name" value="HotDog_dom_sf"/>
</dbReference>
<dbReference type="GO" id="GO:0005829">
    <property type="term" value="C:cytosol"/>
    <property type="evidence" value="ECO:0007669"/>
    <property type="project" value="TreeGrafter"/>
</dbReference>
<feature type="transmembrane region" description="Helical" evidence="1">
    <location>
        <begin position="50"/>
        <end position="73"/>
    </location>
</feature>
<dbReference type="CDD" id="cd03443">
    <property type="entry name" value="PaaI_thioesterase"/>
    <property type="match status" value="1"/>
</dbReference>
<name>A0A2X3ESU0_KLEPN</name>
<evidence type="ECO:0000313" key="2">
    <source>
        <dbReference type="EMBL" id="SQC38324.1"/>
    </source>
</evidence>
<evidence type="ECO:0000256" key="1">
    <source>
        <dbReference type="SAM" id="Phobius"/>
    </source>
</evidence>
<dbReference type="EC" id="3.1.2.-" evidence="2"/>
<dbReference type="Gene3D" id="3.10.129.10">
    <property type="entry name" value="Hotdog Thioesterase"/>
    <property type="match status" value="1"/>
</dbReference>
<dbReference type="SUPFAM" id="SSF54637">
    <property type="entry name" value="Thioesterase/thiol ester dehydrase-isomerase"/>
    <property type="match status" value="1"/>
</dbReference>
<evidence type="ECO:0000313" key="3">
    <source>
        <dbReference type="Proteomes" id="UP000251088"/>
    </source>
</evidence>